<dbReference type="InterPro" id="IPR014048">
    <property type="entry name" value="MethylDNA_cys_MeTrfase_DNA-bd"/>
</dbReference>
<protein>
    <recommendedName>
        <fullName evidence="9">Methylated-DNA--protein-cysteine methyltransferase</fullName>
        <ecNumber evidence="9">2.1.1.63</ecNumber>
    </recommendedName>
    <alternativeName>
        <fullName evidence="9">6-O-methylguanine-DNA methyltransferase</fullName>
        <shortName evidence="9">MGMT</shortName>
    </alternativeName>
    <alternativeName>
        <fullName evidence="9">O-6-methylguanine-DNA-alkyltransferase</fullName>
    </alternativeName>
</protein>
<proteinExistence type="inferred from homology"/>
<dbReference type="PANTHER" id="PTHR10815:SF5">
    <property type="entry name" value="METHYLATED-DNA--PROTEIN-CYSTEINE METHYLTRANSFERASE"/>
    <property type="match status" value="1"/>
</dbReference>
<evidence type="ECO:0000256" key="6">
    <source>
        <dbReference type="ARBA" id="ARBA00022763"/>
    </source>
</evidence>
<evidence type="ECO:0000259" key="10">
    <source>
        <dbReference type="Pfam" id="PF01035"/>
    </source>
</evidence>
<dbReference type="EMBL" id="SAWZ01000005">
    <property type="protein sequence ID" value="RXR05383.1"/>
    <property type="molecule type" value="Genomic_DNA"/>
</dbReference>
<dbReference type="FunFam" id="1.10.10.10:FF:000214">
    <property type="entry name" value="Methylated-DNA--protein-cysteine methyltransferase"/>
    <property type="match status" value="1"/>
</dbReference>
<dbReference type="OrthoDB" id="9802228at2"/>
<evidence type="ECO:0000256" key="7">
    <source>
        <dbReference type="ARBA" id="ARBA00023204"/>
    </source>
</evidence>
<keyword evidence="3 9" id="KW-0963">Cytoplasm</keyword>
<dbReference type="SUPFAM" id="SSF46767">
    <property type="entry name" value="Methylated DNA-protein cysteine methyltransferase, C-terminal domain"/>
    <property type="match status" value="1"/>
</dbReference>
<keyword evidence="5 9" id="KW-0808">Transferase</keyword>
<evidence type="ECO:0000256" key="8">
    <source>
        <dbReference type="ARBA" id="ARBA00049348"/>
    </source>
</evidence>
<evidence type="ECO:0000313" key="13">
    <source>
        <dbReference type="Proteomes" id="UP000289784"/>
    </source>
</evidence>
<evidence type="ECO:0000256" key="4">
    <source>
        <dbReference type="ARBA" id="ARBA00022603"/>
    </source>
</evidence>
<dbReference type="SUPFAM" id="SSF53155">
    <property type="entry name" value="Methylated DNA-protein cysteine methyltransferase domain"/>
    <property type="match status" value="1"/>
</dbReference>
<dbReference type="PROSITE" id="PS00374">
    <property type="entry name" value="MGMT"/>
    <property type="match status" value="1"/>
</dbReference>
<dbReference type="GO" id="GO:0005737">
    <property type="term" value="C:cytoplasm"/>
    <property type="evidence" value="ECO:0007669"/>
    <property type="project" value="UniProtKB-SubCell"/>
</dbReference>
<dbReference type="AlphaFoldDB" id="A0A4Q1JWV0"/>
<evidence type="ECO:0000256" key="2">
    <source>
        <dbReference type="ARBA" id="ARBA00008711"/>
    </source>
</evidence>
<comment type="function">
    <text evidence="9">Involved in the cellular defense against the biological effects of O6-methylguanine (O6-MeG) and O4-methylthymine (O4-MeT) in DNA. Repairs the methylated nucleobase in DNA by stoichiometrically transferring the methyl group to a cysteine residue in the enzyme. This is a suicide reaction: the enzyme is irreversibly inactivated.</text>
</comment>
<dbReference type="Gene3D" id="3.30.160.70">
    <property type="entry name" value="Methylated DNA-protein cysteine methyltransferase domain"/>
    <property type="match status" value="1"/>
</dbReference>
<comment type="catalytic activity">
    <reaction evidence="8 9">
        <text>a 6-O-methyl-2'-deoxyguanosine in DNA + L-cysteinyl-[protein] = S-methyl-L-cysteinyl-[protein] + a 2'-deoxyguanosine in DNA</text>
        <dbReference type="Rhea" id="RHEA:24000"/>
        <dbReference type="Rhea" id="RHEA-COMP:10131"/>
        <dbReference type="Rhea" id="RHEA-COMP:10132"/>
        <dbReference type="Rhea" id="RHEA-COMP:11367"/>
        <dbReference type="Rhea" id="RHEA-COMP:11368"/>
        <dbReference type="ChEBI" id="CHEBI:29950"/>
        <dbReference type="ChEBI" id="CHEBI:82612"/>
        <dbReference type="ChEBI" id="CHEBI:85445"/>
        <dbReference type="ChEBI" id="CHEBI:85448"/>
        <dbReference type="EC" id="2.1.1.63"/>
    </reaction>
</comment>
<evidence type="ECO:0000259" key="11">
    <source>
        <dbReference type="Pfam" id="PF02870"/>
    </source>
</evidence>
<sequence length="181" mass="19517">MTSATATPSTHLPIAYRRIDSPVGALLIAASDAGLHGIEFPENRHPLRRTPGWHEGDHPMIDLARRQLEEYFAGRRQQFTLPLAPAGTDFQRKVWNTLAAIPFGSTWSYGQLALRVGKPSASRAVGAANGRNPLPIVLPCHRVIGSSGAMTGFGGGLPTKEFLLRLEGALPDRGASSRLFD</sequence>
<dbReference type="NCBIfam" id="TIGR00589">
    <property type="entry name" value="ogt"/>
    <property type="match status" value="1"/>
</dbReference>
<comment type="miscellaneous">
    <text evidence="9">This enzyme catalyzes only one turnover and therefore is not strictly catalytic. According to one definition, an enzyme is a biocatalyst that acts repeatedly and over many reaction cycles.</text>
</comment>
<dbReference type="GO" id="GO:0003908">
    <property type="term" value="F:methylated-DNA-[protein]-cysteine S-methyltransferase activity"/>
    <property type="evidence" value="ECO:0007669"/>
    <property type="project" value="UniProtKB-UniRule"/>
</dbReference>
<comment type="catalytic activity">
    <reaction evidence="1 9">
        <text>a 4-O-methyl-thymidine in DNA + L-cysteinyl-[protein] = a thymidine in DNA + S-methyl-L-cysteinyl-[protein]</text>
        <dbReference type="Rhea" id="RHEA:53428"/>
        <dbReference type="Rhea" id="RHEA-COMP:10131"/>
        <dbReference type="Rhea" id="RHEA-COMP:10132"/>
        <dbReference type="Rhea" id="RHEA-COMP:13555"/>
        <dbReference type="Rhea" id="RHEA-COMP:13556"/>
        <dbReference type="ChEBI" id="CHEBI:29950"/>
        <dbReference type="ChEBI" id="CHEBI:82612"/>
        <dbReference type="ChEBI" id="CHEBI:137386"/>
        <dbReference type="ChEBI" id="CHEBI:137387"/>
        <dbReference type="EC" id="2.1.1.63"/>
    </reaction>
</comment>
<dbReference type="RefSeq" id="WP_129471387.1">
    <property type="nucleotide sequence ID" value="NZ_SAWZ01000005.1"/>
</dbReference>
<comment type="caution">
    <text evidence="12">The sequence shown here is derived from an EMBL/GenBank/DDBJ whole genome shotgun (WGS) entry which is preliminary data.</text>
</comment>
<dbReference type="PANTHER" id="PTHR10815">
    <property type="entry name" value="METHYLATED-DNA--PROTEIN-CYSTEINE METHYLTRANSFERASE"/>
    <property type="match status" value="1"/>
</dbReference>
<feature type="domain" description="Methylguanine DNA methyltransferase ribonuclease-like" evidence="11">
    <location>
        <begin position="15"/>
        <end position="85"/>
    </location>
</feature>
<keyword evidence="7 9" id="KW-0234">DNA repair</keyword>
<evidence type="ECO:0000313" key="12">
    <source>
        <dbReference type="EMBL" id="RXR05383.1"/>
    </source>
</evidence>
<evidence type="ECO:0000256" key="9">
    <source>
        <dbReference type="HAMAP-Rule" id="MF_00772"/>
    </source>
</evidence>
<dbReference type="InterPro" id="IPR001497">
    <property type="entry name" value="MethylDNA_cys_MeTrfase_AS"/>
</dbReference>
<keyword evidence="13" id="KW-1185">Reference proteome</keyword>
<dbReference type="HAMAP" id="MF_00772">
    <property type="entry name" value="OGT"/>
    <property type="match status" value="1"/>
</dbReference>
<dbReference type="InterPro" id="IPR036388">
    <property type="entry name" value="WH-like_DNA-bd_sf"/>
</dbReference>
<feature type="active site" description="Nucleophile; methyl group acceptor" evidence="9">
    <location>
        <position position="140"/>
    </location>
</feature>
<keyword evidence="4 9" id="KW-0489">Methyltransferase</keyword>
<dbReference type="InterPro" id="IPR008332">
    <property type="entry name" value="MethylG_MeTrfase_N"/>
</dbReference>
<name>A0A4Q1JWV0_9GAMM</name>
<dbReference type="GO" id="GO:0006307">
    <property type="term" value="P:DNA alkylation repair"/>
    <property type="evidence" value="ECO:0007669"/>
    <property type="project" value="UniProtKB-UniRule"/>
</dbReference>
<dbReference type="Pfam" id="PF01035">
    <property type="entry name" value="DNA_binding_1"/>
    <property type="match status" value="1"/>
</dbReference>
<dbReference type="Pfam" id="PF02870">
    <property type="entry name" value="Methyltransf_1N"/>
    <property type="match status" value="1"/>
</dbReference>
<comment type="similarity">
    <text evidence="2 9">Belongs to the MGMT family.</text>
</comment>
<dbReference type="Gene3D" id="1.10.10.10">
    <property type="entry name" value="Winged helix-like DNA-binding domain superfamily/Winged helix DNA-binding domain"/>
    <property type="match status" value="1"/>
</dbReference>
<dbReference type="CDD" id="cd06445">
    <property type="entry name" value="ATase"/>
    <property type="match status" value="1"/>
</dbReference>
<organism evidence="12 13">
    <name type="scientific">Pseudoxanthomonas composti</name>
    <dbReference type="NCBI Taxonomy" id="2137479"/>
    <lineage>
        <taxon>Bacteria</taxon>
        <taxon>Pseudomonadati</taxon>
        <taxon>Pseudomonadota</taxon>
        <taxon>Gammaproteobacteria</taxon>
        <taxon>Lysobacterales</taxon>
        <taxon>Lysobacteraceae</taxon>
        <taxon>Pseudoxanthomonas</taxon>
    </lineage>
</organism>
<feature type="domain" description="Methylated-DNA-[protein]-cysteine S-methyltransferase DNA binding" evidence="10">
    <location>
        <begin position="89"/>
        <end position="169"/>
    </location>
</feature>
<evidence type="ECO:0000256" key="3">
    <source>
        <dbReference type="ARBA" id="ARBA00022490"/>
    </source>
</evidence>
<dbReference type="Proteomes" id="UP000289784">
    <property type="component" value="Unassembled WGS sequence"/>
</dbReference>
<comment type="subcellular location">
    <subcellularLocation>
        <location evidence="9">Cytoplasm</location>
    </subcellularLocation>
</comment>
<gene>
    <name evidence="12" type="ORF">EPA99_11640</name>
</gene>
<dbReference type="InterPro" id="IPR023546">
    <property type="entry name" value="MGMT"/>
</dbReference>
<dbReference type="EC" id="2.1.1.63" evidence="9"/>
<evidence type="ECO:0000256" key="1">
    <source>
        <dbReference type="ARBA" id="ARBA00001286"/>
    </source>
</evidence>
<keyword evidence="6 9" id="KW-0227">DNA damage</keyword>
<dbReference type="InterPro" id="IPR036631">
    <property type="entry name" value="MGMT_N_sf"/>
</dbReference>
<dbReference type="GO" id="GO:0032259">
    <property type="term" value="P:methylation"/>
    <property type="evidence" value="ECO:0007669"/>
    <property type="project" value="UniProtKB-KW"/>
</dbReference>
<accession>A0A4Q1JWV0</accession>
<reference evidence="12 13" key="1">
    <citation type="submission" date="2019-01" db="EMBL/GenBank/DDBJ databases">
        <title>Pseudoxanthomonas composti sp. nov., isolated from compost.</title>
        <authorList>
            <person name="Yang G."/>
        </authorList>
    </citation>
    <scope>NUCLEOTIDE SEQUENCE [LARGE SCALE GENOMIC DNA]</scope>
    <source>
        <strain evidence="12 13">GSS15</strain>
    </source>
</reference>
<evidence type="ECO:0000256" key="5">
    <source>
        <dbReference type="ARBA" id="ARBA00022679"/>
    </source>
</evidence>
<dbReference type="InterPro" id="IPR036217">
    <property type="entry name" value="MethylDNA_cys_MeTrfase_DNAb"/>
</dbReference>